<keyword evidence="6 7" id="KW-0472">Membrane</keyword>
<sequence length="463" mass="50136">MRINVIKLKTSRMIIGGNFMDNSTIRKELIRLTWPLFIQTILFMVLGMVDTLMLSRYSDNAVAAVSVSNQVLNFVQILFAVISVGTSILCAQYKGAQDEKNVGIVASVSLLFNAVMGIIFSVVLVVCSRSIFKLMNVPQEIMEYAVQYLVIVGAGSVFQALLNTTGAIVTSTGHTKVAMNISVTVNVINIVGNYILIFGAFGFPAMGVRGAAISTTLSKAIMSVFAIILLVVKINKNISIKALVPFPFEILKKILKIGIPSAGENLAYNISQLVITSIISTMGSLMLTARAYIGNITMFTIAFSSAIGQGTSILVGNKIGAKQKDDAYKACMYSLKVGIVTSLIVSSICAVFSGYLVGIFTTNKEILSVAAIVLACDIILEIGRVFNVIIIDSLKAAGDVKFPVFWGVISMWGISVVLSYVLGLKMNLALLGVWIACAADEWFRGILMLVRWKKGKWRKMKLI</sequence>
<dbReference type="PANTHER" id="PTHR42925:SF1">
    <property type="entry name" value="VIRULENCE FACTOR MVIN"/>
    <property type="match status" value="1"/>
</dbReference>
<feature type="transmembrane region" description="Helical" evidence="7">
    <location>
        <begin position="103"/>
        <end position="126"/>
    </location>
</feature>
<feature type="transmembrane region" description="Helical" evidence="7">
    <location>
        <begin position="428"/>
        <end position="450"/>
    </location>
</feature>
<evidence type="ECO:0000256" key="6">
    <source>
        <dbReference type="ARBA" id="ARBA00023136"/>
    </source>
</evidence>
<feature type="transmembrane region" description="Helical" evidence="7">
    <location>
        <begin position="292"/>
        <end position="316"/>
    </location>
</feature>
<dbReference type="Pfam" id="PF01554">
    <property type="entry name" value="MatE"/>
    <property type="match status" value="2"/>
</dbReference>
<feature type="transmembrane region" description="Helical" evidence="7">
    <location>
        <begin position="146"/>
        <end position="169"/>
    </location>
</feature>
<evidence type="ECO:0000256" key="2">
    <source>
        <dbReference type="ARBA" id="ARBA00022448"/>
    </source>
</evidence>
<proteinExistence type="predicted"/>
<feature type="transmembrane region" description="Helical" evidence="7">
    <location>
        <begin position="337"/>
        <end position="360"/>
    </location>
</feature>
<evidence type="ECO:0000313" key="9">
    <source>
        <dbReference type="Proteomes" id="UP000460287"/>
    </source>
</evidence>
<dbReference type="AlphaFoldDB" id="A0A7X2T122"/>
<dbReference type="InterPro" id="IPR047135">
    <property type="entry name" value="YsiQ"/>
</dbReference>
<feature type="transmembrane region" description="Helical" evidence="7">
    <location>
        <begin position="74"/>
        <end position="91"/>
    </location>
</feature>
<dbReference type="GO" id="GO:0015297">
    <property type="term" value="F:antiporter activity"/>
    <property type="evidence" value="ECO:0007669"/>
    <property type="project" value="InterPro"/>
</dbReference>
<dbReference type="NCBIfam" id="TIGR00797">
    <property type="entry name" value="matE"/>
    <property type="match status" value="1"/>
</dbReference>
<organism evidence="8 9">
    <name type="scientific">Inconstantimicrobium porci</name>
    <dbReference type="NCBI Taxonomy" id="2652291"/>
    <lineage>
        <taxon>Bacteria</taxon>
        <taxon>Bacillati</taxon>
        <taxon>Bacillota</taxon>
        <taxon>Clostridia</taxon>
        <taxon>Eubacteriales</taxon>
        <taxon>Clostridiaceae</taxon>
        <taxon>Inconstantimicrobium</taxon>
    </lineage>
</organism>
<dbReference type="InterPro" id="IPR002528">
    <property type="entry name" value="MATE_fam"/>
</dbReference>
<keyword evidence="2" id="KW-0813">Transport</keyword>
<name>A0A7X2T122_9CLOT</name>
<dbReference type="GO" id="GO:0042910">
    <property type="term" value="F:xenobiotic transmembrane transporter activity"/>
    <property type="evidence" value="ECO:0007669"/>
    <property type="project" value="InterPro"/>
</dbReference>
<keyword evidence="3" id="KW-1003">Cell membrane</keyword>
<comment type="subcellular location">
    <subcellularLocation>
        <location evidence="1">Cell membrane</location>
        <topology evidence="1">Multi-pass membrane protein</topology>
    </subcellularLocation>
</comment>
<protein>
    <submittedName>
        <fullName evidence="8">MATE family efflux transporter</fullName>
    </submittedName>
</protein>
<reference evidence="8 9" key="1">
    <citation type="submission" date="2019-08" db="EMBL/GenBank/DDBJ databases">
        <title>In-depth cultivation of the pig gut microbiome towards novel bacterial diversity and tailored functional studies.</title>
        <authorList>
            <person name="Wylensek D."/>
            <person name="Hitch T.C.A."/>
            <person name="Clavel T."/>
        </authorList>
    </citation>
    <scope>NUCLEOTIDE SEQUENCE [LARGE SCALE GENOMIC DNA]</scope>
    <source>
        <strain evidence="8 9">WCA-383-APC-5B</strain>
    </source>
</reference>
<feature type="transmembrane region" description="Helical" evidence="7">
    <location>
        <begin position="402"/>
        <end position="422"/>
    </location>
</feature>
<keyword evidence="5 7" id="KW-1133">Transmembrane helix</keyword>
<dbReference type="CDD" id="cd13134">
    <property type="entry name" value="MATE_like_8"/>
    <property type="match status" value="1"/>
</dbReference>
<feature type="transmembrane region" description="Helical" evidence="7">
    <location>
        <begin position="211"/>
        <end position="232"/>
    </location>
</feature>
<evidence type="ECO:0000256" key="1">
    <source>
        <dbReference type="ARBA" id="ARBA00004651"/>
    </source>
</evidence>
<evidence type="ECO:0000256" key="5">
    <source>
        <dbReference type="ARBA" id="ARBA00022989"/>
    </source>
</evidence>
<feature type="transmembrane region" description="Helical" evidence="7">
    <location>
        <begin position="181"/>
        <end position="205"/>
    </location>
</feature>
<feature type="transmembrane region" description="Helical" evidence="7">
    <location>
        <begin position="366"/>
        <end position="390"/>
    </location>
</feature>
<dbReference type="GO" id="GO:0005886">
    <property type="term" value="C:plasma membrane"/>
    <property type="evidence" value="ECO:0007669"/>
    <property type="project" value="UniProtKB-SubCell"/>
</dbReference>
<keyword evidence="4 7" id="KW-0812">Transmembrane</keyword>
<evidence type="ECO:0000256" key="7">
    <source>
        <dbReference type="SAM" id="Phobius"/>
    </source>
</evidence>
<dbReference type="InterPro" id="IPR048279">
    <property type="entry name" value="MdtK-like"/>
</dbReference>
<accession>A0A7X2T122</accession>
<evidence type="ECO:0000256" key="3">
    <source>
        <dbReference type="ARBA" id="ARBA00022475"/>
    </source>
</evidence>
<gene>
    <name evidence="8" type="ORF">FYJ33_06945</name>
</gene>
<dbReference type="PIRSF" id="PIRSF006603">
    <property type="entry name" value="DinF"/>
    <property type="match status" value="1"/>
</dbReference>
<evidence type="ECO:0000313" key="8">
    <source>
        <dbReference type="EMBL" id="MSR91154.1"/>
    </source>
</evidence>
<dbReference type="EMBL" id="VULX01000007">
    <property type="protein sequence ID" value="MSR91154.1"/>
    <property type="molecule type" value="Genomic_DNA"/>
</dbReference>
<dbReference type="PANTHER" id="PTHR42925">
    <property type="entry name" value="MULTIDRUG AND TOXIN EFFLUX PROTEIN MATE FAMILY"/>
    <property type="match status" value="1"/>
</dbReference>
<feature type="transmembrane region" description="Helical" evidence="7">
    <location>
        <begin position="266"/>
        <end position="286"/>
    </location>
</feature>
<feature type="transmembrane region" description="Helical" evidence="7">
    <location>
        <begin position="32"/>
        <end position="54"/>
    </location>
</feature>
<keyword evidence="9" id="KW-1185">Reference proteome</keyword>
<evidence type="ECO:0000256" key="4">
    <source>
        <dbReference type="ARBA" id="ARBA00022692"/>
    </source>
</evidence>
<dbReference type="Proteomes" id="UP000460287">
    <property type="component" value="Unassembled WGS sequence"/>
</dbReference>
<comment type="caution">
    <text evidence="8">The sequence shown here is derived from an EMBL/GenBank/DDBJ whole genome shotgun (WGS) entry which is preliminary data.</text>
</comment>